<name>A0A917J3D1_9BACT</name>
<accession>A0A917J3D1</accession>
<dbReference type="EMBL" id="BMIB01000004">
    <property type="protein sequence ID" value="GGH77148.1"/>
    <property type="molecule type" value="Genomic_DNA"/>
</dbReference>
<dbReference type="AlphaFoldDB" id="A0A917J3D1"/>
<keyword evidence="2" id="KW-1185">Reference proteome</keyword>
<dbReference type="Proteomes" id="UP000627292">
    <property type="component" value="Unassembled WGS sequence"/>
</dbReference>
<protein>
    <recommendedName>
        <fullName evidence="3">Lipoprotein</fullName>
    </recommendedName>
</protein>
<sequence>MNIQTRIAALSLIVFASCQVKEDIHVNANNSVDRNVELHMNKEAGNKLAAMAQMAGQGDKLPLDSLAPMWNTITDSLTKNAATNNKGLTFTAGKWDTASNSGKLNFHLPDLKTYNEFANTLSQSASKTNEQMPFSGVQKQQLEWRGKDTLVIQLNEGKGTATGNTEEMTQNLAMVKIMLGLDALATYKADIHLPKAAKSIIATNATLSDDKKTVHVERVLEDVTGSSAADEVKVIF</sequence>
<evidence type="ECO:0000313" key="1">
    <source>
        <dbReference type="EMBL" id="GGH77148.1"/>
    </source>
</evidence>
<evidence type="ECO:0008006" key="3">
    <source>
        <dbReference type="Google" id="ProtNLM"/>
    </source>
</evidence>
<organism evidence="1 2">
    <name type="scientific">Filimonas zeae</name>
    <dbReference type="NCBI Taxonomy" id="1737353"/>
    <lineage>
        <taxon>Bacteria</taxon>
        <taxon>Pseudomonadati</taxon>
        <taxon>Bacteroidota</taxon>
        <taxon>Chitinophagia</taxon>
        <taxon>Chitinophagales</taxon>
        <taxon>Chitinophagaceae</taxon>
        <taxon>Filimonas</taxon>
    </lineage>
</organism>
<dbReference type="RefSeq" id="WP_188956225.1">
    <property type="nucleotide sequence ID" value="NZ_BMIB01000004.1"/>
</dbReference>
<dbReference type="PROSITE" id="PS51257">
    <property type="entry name" value="PROKAR_LIPOPROTEIN"/>
    <property type="match status" value="1"/>
</dbReference>
<gene>
    <name evidence="1" type="ORF">GCM10011379_43060</name>
</gene>
<proteinExistence type="predicted"/>
<reference evidence="1" key="2">
    <citation type="submission" date="2020-09" db="EMBL/GenBank/DDBJ databases">
        <authorList>
            <person name="Sun Q."/>
            <person name="Zhou Y."/>
        </authorList>
    </citation>
    <scope>NUCLEOTIDE SEQUENCE</scope>
    <source>
        <strain evidence="1">CGMCC 1.15290</strain>
    </source>
</reference>
<evidence type="ECO:0000313" key="2">
    <source>
        <dbReference type="Proteomes" id="UP000627292"/>
    </source>
</evidence>
<comment type="caution">
    <text evidence="1">The sequence shown here is derived from an EMBL/GenBank/DDBJ whole genome shotgun (WGS) entry which is preliminary data.</text>
</comment>
<reference evidence="1" key="1">
    <citation type="journal article" date="2014" name="Int. J. Syst. Evol. Microbiol.">
        <title>Complete genome sequence of Corynebacterium casei LMG S-19264T (=DSM 44701T), isolated from a smear-ripened cheese.</title>
        <authorList>
            <consortium name="US DOE Joint Genome Institute (JGI-PGF)"/>
            <person name="Walter F."/>
            <person name="Albersmeier A."/>
            <person name="Kalinowski J."/>
            <person name="Ruckert C."/>
        </authorList>
    </citation>
    <scope>NUCLEOTIDE SEQUENCE</scope>
    <source>
        <strain evidence="1">CGMCC 1.15290</strain>
    </source>
</reference>